<evidence type="ECO:0000313" key="3">
    <source>
        <dbReference type="Proteomes" id="UP000034054"/>
    </source>
</evidence>
<accession>A0A0G1XN47</accession>
<evidence type="ECO:0000259" key="1">
    <source>
        <dbReference type="Pfam" id="PF01145"/>
    </source>
</evidence>
<gene>
    <name evidence="2" type="ORF">UY76_C0031G0010</name>
</gene>
<dbReference type="Proteomes" id="UP000034054">
    <property type="component" value="Unassembled WGS sequence"/>
</dbReference>
<reference evidence="2 3" key="1">
    <citation type="journal article" date="2015" name="Nature">
        <title>rRNA introns, odd ribosomes, and small enigmatic genomes across a large radiation of phyla.</title>
        <authorList>
            <person name="Brown C.T."/>
            <person name="Hug L.A."/>
            <person name="Thomas B.C."/>
            <person name="Sharon I."/>
            <person name="Castelle C.J."/>
            <person name="Singh A."/>
            <person name="Wilkins M.J."/>
            <person name="Williams K.H."/>
            <person name="Banfield J.F."/>
        </authorList>
    </citation>
    <scope>NUCLEOTIDE SEQUENCE [LARGE SCALE GENOMIC DNA]</scope>
</reference>
<dbReference type="Pfam" id="PF01145">
    <property type="entry name" value="Band_7"/>
    <property type="match status" value="1"/>
</dbReference>
<sequence length="263" mass="28969">GIGALFLITPWHTFARVPTTVLTIPVSFTELTSDRLGVFVQGEIHVRLDVEAMLTQHDFSVDPWIDTWLKDDPTRVNEDAGKALQGYMRALIKDRTLEDVIVSASDLETQVLAAIEADSSRLTKLGMHLEGLFITSVKPENRQLSAAIEATKREEMLAIADKAISTRRMAAAQSDRELKEYEAGTAQTMEEKRSALIEVRNRNVIAEAGADAEAASKKLEPYRDVDPGVLLALAIRQMAETGVGEFNLTPDLLTALRRAGPKE</sequence>
<dbReference type="EMBL" id="LCRH01000031">
    <property type="protein sequence ID" value="KKW32366.1"/>
    <property type="molecule type" value="Genomic_DNA"/>
</dbReference>
<feature type="domain" description="Band 7" evidence="1">
    <location>
        <begin position="6"/>
        <end position="166"/>
    </location>
</feature>
<comment type="caution">
    <text evidence="2">The sequence shown here is derived from an EMBL/GenBank/DDBJ whole genome shotgun (WGS) entry which is preliminary data.</text>
</comment>
<dbReference type="InterPro" id="IPR001107">
    <property type="entry name" value="Band_7"/>
</dbReference>
<dbReference type="InterPro" id="IPR036013">
    <property type="entry name" value="Band_7/SPFH_dom_sf"/>
</dbReference>
<evidence type="ECO:0000313" key="2">
    <source>
        <dbReference type="EMBL" id="KKW32366.1"/>
    </source>
</evidence>
<dbReference type="SUPFAM" id="SSF117892">
    <property type="entry name" value="Band 7/SPFH domain"/>
    <property type="match status" value="1"/>
</dbReference>
<dbReference type="AlphaFoldDB" id="A0A0G1XN47"/>
<organism evidence="2 3">
    <name type="scientific">Candidatus Uhrbacteria bacterium GW2011_GWA2_52_8d</name>
    <dbReference type="NCBI Taxonomy" id="1618979"/>
    <lineage>
        <taxon>Bacteria</taxon>
        <taxon>Candidatus Uhriibacteriota</taxon>
    </lineage>
</organism>
<proteinExistence type="predicted"/>
<feature type="non-terminal residue" evidence="2">
    <location>
        <position position="1"/>
    </location>
</feature>
<protein>
    <recommendedName>
        <fullName evidence="1">Band 7 domain-containing protein</fullName>
    </recommendedName>
</protein>
<name>A0A0G1XN47_9BACT</name>